<protein>
    <submittedName>
        <fullName evidence="2">Uncharacterized protein</fullName>
    </submittedName>
</protein>
<comment type="caution">
    <text evidence="2">The sequence shown here is derived from an EMBL/GenBank/DDBJ whole genome shotgun (WGS) entry which is preliminary data.</text>
</comment>
<feature type="non-terminal residue" evidence="2">
    <location>
        <position position="217"/>
    </location>
</feature>
<dbReference type="OrthoDB" id="10573279at2759"/>
<reference evidence="2" key="1">
    <citation type="submission" date="2022-07" db="EMBL/GenBank/DDBJ databases">
        <title>Genome analysis of Parmales, a sister group of diatoms, reveals the evolutionary specialization of diatoms from phago-mixotrophs to photoautotrophs.</title>
        <authorList>
            <person name="Ban H."/>
            <person name="Sato S."/>
            <person name="Yoshikawa S."/>
            <person name="Kazumasa Y."/>
            <person name="Nakamura Y."/>
            <person name="Ichinomiya M."/>
            <person name="Saitoh K."/>
            <person name="Sato N."/>
            <person name="Blanc-Mathieu R."/>
            <person name="Endo H."/>
            <person name="Kuwata A."/>
            <person name="Ogata H."/>
        </authorList>
    </citation>
    <scope>NUCLEOTIDE SEQUENCE</scope>
</reference>
<evidence type="ECO:0000256" key="1">
    <source>
        <dbReference type="SAM" id="MobiDB-lite"/>
    </source>
</evidence>
<proteinExistence type="predicted"/>
<feature type="region of interest" description="Disordered" evidence="1">
    <location>
        <begin position="30"/>
        <end position="56"/>
    </location>
</feature>
<evidence type="ECO:0000313" key="2">
    <source>
        <dbReference type="EMBL" id="GMH70960.1"/>
    </source>
</evidence>
<organism evidence="2 3">
    <name type="scientific">Triparma retinervis</name>
    <dbReference type="NCBI Taxonomy" id="2557542"/>
    <lineage>
        <taxon>Eukaryota</taxon>
        <taxon>Sar</taxon>
        <taxon>Stramenopiles</taxon>
        <taxon>Ochrophyta</taxon>
        <taxon>Bolidophyceae</taxon>
        <taxon>Parmales</taxon>
        <taxon>Triparmaceae</taxon>
        <taxon>Triparma</taxon>
    </lineage>
</organism>
<accession>A0A9W7ANE2</accession>
<name>A0A9W7ANE2_9STRA</name>
<gene>
    <name evidence="2" type="ORF">TrRE_jg6477</name>
</gene>
<dbReference type="EMBL" id="BRXZ01004227">
    <property type="protein sequence ID" value="GMH70960.1"/>
    <property type="molecule type" value="Genomic_DNA"/>
</dbReference>
<dbReference type="AlphaFoldDB" id="A0A9W7ANE2"/>
<keyword evidence="3" id="KW-1185">Reference proteome</keyword>
<evidence type="ECO:0000313" key="3">
    <source>
        <dbReference type="Proteomes" id="UP001165082"/>
    </source>
</evidence>
<dbReference type="Proteomes" id="UP001165082">
    <property type="component" value="Unassembled WGS sequence"/>
</dbReference>
<sequence length="217" mass="22133">MNDPLSALLADDDGSSGLFDSFDASKLKLKAPKSKRGSGTSKAGDGPVEGESERGGFGTDVFSNAGGHVGDVGVDLFGGSAALFGEGNIPGDLFDKKKAAAAEKDEDAGADIVASRAFETRGSLDLARPDEDIADLKIATGMLTREDDAETGGFFGESKVKQVVSSDGKSVGIAVDGNVTSEADLNVDDIVGGVEGLGVEKEGRGGRMEDLLKSVLM</sequence>